<protein>
    <submittedName>
        <fullName evidence="1">34015_t:CDS:1</fullName>
    </submittedName>
</protein>
<feature type="non-terminal residue" evidence="1">
    <location>
        <position position="73"/>
    </location>
</feature>
<reference evidence="1 2" key="1">
    <citation type="submission" date="2021-06" db="EMBL/GenBank/DDBJ databases">
        <authorList>
            <person name="Kallberg Y."/>
            <person name="Tangrot J."/>
            <person name="Rosling A."/>
        </authorList>
    </citation>
    <scope>NUCLEOTIDE SEQUENCE [LARGE SCALE GENOMIC DNA]</scope>
    <source>
        <strain evidence="1 2">120-4 pot B 10/14</strain>
    </source>
</reference>
<organism evidence="1 2">
    <name type="scientific">Gigaspora margarita</name>
    <dbReference type="NCBI Taxonomy" id="4874"/>
    <lineage>
        <taxon>Eukaryota</taxon>
        <taxon>Fungi</taxon>
        <taxon>Fungi incertae sedis</taxon>
        <taxon>Mucoromycota</taxon>
        <taxon>Glomeromycotina</taxon>
        <taxon>Glomeromycetes</taxon>
        <taxon>Diversisporales</taxon>
        <taxon>Gigasporaceae</taxon>
        <taxon>Gigaspora</taxon>
    </lineage>
</organism>
<dbReference type="Proteomes" id="UP000789901">
    <property type="component" value="Unassembled WGS sequence"/>
</dbReference>
<keyword evidence="2" id="KW-1185">Reference proteome</keyword>
<evidence type="ECO:0000313" key="1">
    <source>
        <dbReference type="EMBL" id="CAG8825572.1"/>
    </source>
</evidence>
<sequence length="73" mass="8151">KYQKLVKSAYASDKSVFNQLALAIEGKYGDKSGEIDLTVESNDELIAVLQVFEIYRLGKIFGNSFELLKPHGL</sequence>
<feature type="non-terminal residue" evidence="1">
    <location>
        <position position="1"/>
    </location>
</feature>
<accession>A0ABN7WBX2</accession>
<gene>
    <name evidence="1" type="ORF">GMARGA_LOCUS28881</name>
</gene>
<comment type="caution">
    <text evidence="1">The sequence shown here is derived from an EMBL/GenBank/DDBJ whole genome shotgun (WGS) entry which is preliminary data.</text>
</comment>
<name>A0ABN7WBX2_GIGMA</name>
<proteinExistence type="predicted"/>
<dbReference type="EMBL" id="CAJVQB010037775">
    <property type="protein sequence ID" value="CAG8825572.1"/>
    <property type="molecule type" value="Genomic_DNA"/>
</dbReference>
<evidence type="ECO:0000313" key="2">
    <source>
        <dbReference type="Proteomes" id="UP000789901"/>
    </source>
</evidence>